<protein>
    <recommendedName>
        <fullName evidence="4">Transmembrane protein</fullName>
    </recommendedName>
</protein>
<gene>
    <name evidence="2" type="ORF">NJ75_04252</name>
</gene>
<evidence type="ECO:0000313" key="3">
    <source>
        <dbReference type="Proteomes" id="UP000031338"/>
    </source>
</evidence>
<evidence type="ECO:0000313" key="2">
    <source>
        <dbReference type="EMBL" id="KHS42345.1"/>
    </source>
</evidence>
<organism evidence="2 3">
    <name type="scientific">Novosphingobium subterraneum</name>
    <dbReference type="NCBI Taxonomy" id="48936"/>
    <lineage>
        <taxon>Bacteria</taxon>
        <taxon>Pseudomonadati</taxon>
        <taxon>Pseudomonadota</taxon>
        <taxon>Alphaproteobacteria</taxon>
        <taxon>Sphingomonadales</taxon>
        <taxon>Sphingomonadaceae</taxon>
        <taxon>Novosphingobium</taxon>
    </lineage>
</organism>
<proteinExistence type="predicted"/>
<reference evidence="2 3" key="1">
    <citation type="submission" date="2014-10" db="EMBL/GenBank/DDBJ databases">
        <title>Draft genome sequence of Novosphingobium subterraneum DSM 12447.</title>
        <authorList>
            <person name="Gan H.M."/>
            <person name="Gan H.Y."/>
            <person name="Savka M.A."/>
        </authorList>
    </citation>
    <scope>NUCLEOTIDE SEQUENCE [LARGE SCALE GENOMIC DNA]</scope>
    <source>
        <strain evidence="2 3">DSM 12447</strain>
    </source>
</reference>
<keyword evidence="1" id="KW-0472">Membrane</keyword>
<comment type="caution">
    <text evidence="2">The sequence shown here is derived from an EMBL/GenBank/DDBJ whole genome shotgun (WGS) entry which is preliminary data.</text>
</comment>
<dbReference type="RefSeq" id="WP_010890990.1">
    <property type="nucleotide sequence ID" value="NZ_JBNNWK010000013.1"/>
</dbReference>
<feature type="transmembrane region" description="Helical" evidence="1">
    <location>
        <begin position="12"/>
        <end position="33"/>
    </location>
</feature>
<keyword evidence="3" id="KW-1185">Reference proteome</keyword>
<dbReference type="PATRIC" id="fig|48936.3.peg.4284"/>
<sequence>MRPDTIAAWTQLYAAVGLLAGICSGCALLKTIFDIRAGTIAPPSGSGLRWWLWFPKVWLHFQLSYLCGFPCILAIAILYAHYIGFAEFVPS</sequence>
<dbReference type="AlphaFoldDB" id="A0A0B8Z7Z5"/>
<feature type="transmembrane region" description="Helical" evidence="1">
    <location>
        <begin position="63"/>
        <end position="85"/>
    </location>
</feature>
<accession>A0A0B8Z7Z5</accession>
<keyword evidence="1" id="KW-0812">Transmembrane</keyword>
<dbReference type="STRING" id="48936.NJ75_04252"/>
<evidence type="ECO:0000256" key="1">
    <source>
        <dbReference type="SAM" id="Phobius"/>
    </source>
</evidence>
<name>A0A0B8Z7Z5_9SPHN</name>
<evidence type="ECO:0008006" key="4">
    <source>
        <dbReference type="Google" id="ProtNLM"/>
    </source>
</evidence>
<dbReference type="Proteomes" id="UP000031338">
    <property type="component" value="Unassembled WGS sequence"/>
</dbReference>
<keyword evidence="1" id="KW-1133">Transmembrane helix</keyword>
<dbReference type="EMBL" id="JRVC01000030">
    <property type="protein sequence ID" value="KHS42345.1"/>
    <property type="molecule type" value="Genomic_DNA"/>
</dbReference>